<dbReference type="InterPro" id="IPR045316">
    <property type="entry name" value="Msc2-like"/>
</dbReference>
<proteinExistence type="predicted"/>
<evidence type="ECO:0000256" key="2">
    <source>
        <dbReference type="ARBA" id="ARBA00022448"/>
    </source>
</evidence>
<feature type="transmembrane region" description="Helical" evidence="8">
    <location>
        <begin position="209"/>
        <end position="226"/>
    </location>
</feature>
<dbReference type="Proteomes" id="UP001432180">
    <property type="component" value="Chromosome"/>
</dbReference>
<sequence>MQDADALENWQHSHVFDPGNPLAERNTRWVVWLTATMMVAEIAGGWIFNSMALLADGWHMSSHALALGLAVLAYTAARRYANDPRFAFGTWKIEVLASYTSAVFLVGVAGLMVFQSFERLLAPTPIHFDQAIAIAVMGLLVNLVCAWLLKDGHGHAHHHHHPHDGDHHHQDLNLRGAYLHVLADAATSLFAIVALFGGKLWGAVWLDPVMGLIGATLVATWAYGLLRDSSRVLLDAEMDRPLVTEIHDLVAGLPVVADIADLHLWRVGKGHYACILSLVVSEPLESDAVRQALSVHEELVHLTVEIHRRRIAPTT</sequence>
<keyword evidence="3 8" id="KW-0812">Transmembrane</keyword>
<feature type="transmembrane region" description="Helical" evidence="8">
    <location>
        <begin position="29"/>
        <end position="48"/>
    </location>
</feature>
<dbReference type="NCBIfam" id="TIGR01297">
    <property type="entry name" value="CDF"/>
    <property type="match status" value="1"/>
</dbReference>
<reference evidence="10 11" key="1">
    <citation type="journal article" date="2023" name="Microorganisms">
        <title>Thiorhodovibrio frisius and Trv. litoralis spp. nov., Two Novel Members from a Clade of Fastidious Purple Sulfur Bacteria That Exhibit Unique Red-Shifted Light-Harvesting Capabilities.</title>
        <authorList>
            <person name="Methner A."/>
            <person name="Kuzyk S.B."/>
            <person name="Petersen J."/>
            <person name="Bauer S."/>
            <person name="Brinkmann H."/>
            <person name="Sichau K."/>
            <person name="Wanner G."/>
            <person name="Wolf J."/>
            <person name="Neumann-Schaal M."/>
            <person name="Henke P."/>
            <person name="Tank M."/>
            <person name="Sproer C."/>
            <person name="Bunk B."/>
            <person name="Overmann J."/>
        </authorList>
    </citation>
    <scope>NUCLEOTIDE SEQUENCE [LARGE SCALE GENOMIC DNA]</scope>
    <source>
        <strain evidence="10 11">DSM 6702</strain>
    </source>
</reference>
<evidence type="ECO:0000313" key="11">
    <source>
        <dbReference type="Proteomes" id="UP001432180"/>
    </source>
</evidence>
<keyword evidence="5 8" id="KW-1133">Transmembrane helix</keyword>
<feature type="transmembrane region" description="Helical" evidence="8">
    <location>
        <begin position="60"/>
        <end position="81"/>
    </location>
</feature>
<dbReference type="EMBL" id="CP121472">
    <property type="protein sequence ID" value="WPL17045.1"/>
    <property type="molecule type" value="Genomic_DNA"/>
</dbReference>
<evidence type="ECO:0000256" key="6">
    <source>
        <dbReference type="ARBA" id="ARBA00023065"/>
    </source>
</evidence>
<feature type="domain" description="Cation efflux protein transmembrane" evidence="9">
    <location>
        <begin position="31"/>
        <end position="234"/>
    </location>
</feature>
<keyword evidence="4" id="KW-0862">Zinc</keyword>
<organism evidence="10 11">
    <name type="scientific">Thiorhodovibrio winogradskyi</name>
    <dbReference type="NCBI Taxonomy" id="77007"/>
    <lineage>
        <taxon>Bacteria</taxon>
        <taxon>Pseudomonadati</taxon>
        <taxon>Pseudomonadota</taxon>
        <taxon>Gammaproteobacteria</taxon>
        <taxon>Chromatiales</taxon>
        <taxon>Chromatiaceae</taxon>
        <taxon>Thiorhodovibrio</taxon>
    </lineage>
</organism>
<evidence type="ECO:0000256" key="3">
    <source>
        <dbReference type="ARBA" id="ARBA00022692"/>
    </source>
</evidence>
<keyword evidence="11" id="KW-1185">Reference proteome</keyword>
<dbReference type="PANTHER" id="PTHR45755:SF4">
    <property type="entry name" value="ZINC TRANSPORTER 7"/>
    <property type="match status" value="1"/>
</dbReference>
<name>A0ABZ0S7S1_9GAMM</name>
<gene>
    <name evidence="10" type="primary">czcD</name>
    <name evidence="10" type="ORF">Thiowin_02031</name>
</gene>
<dbReference type="SUPFAM" id="SSF161111">
    <property type="entry name" value="Cation efflux protein transmembrane domain-like"/>
    <property type="match status" value="1"/>
</dbReference>
<dbReference type="InterPro" id="IPR058533">
    <property type="entry name" value="Cation_efflux_TM"/>
</dbReference>
<accession>A0ABZ0S7S1</accession>
<dbReference type="Pfam" id="PF01545">
    <property type="entry name" value="Cation_efflux"/>
    <property type="match status" value="1"/>
</dbReference>
<dbReference type="InterPro" id="IPR002524">
    <property type="entry name" value="Cation_efflux"/>
</dbReference>
<evidence type="ECO:0000256" key="7">
    <source>
        <dbReference type="ARBA" id="ARBA00023136"/>
    </source>
</evidence>
<dbReference type="NCBIfam" id="NF033827">
    <property type="entry name" value="CDF_efflux_DmeF"/>
    <property type="match status" value="1"/>
</dbReference>
<dbReference type="PANTHER" id="PTHR45755">
    <property type="match status" value="1"/>
</dbReference>
<keyword evidence="2" id="KW-0813">Transport</keyword>
<evidence type="ECO:0000256" key="1">
    <source>
        <dbReference type="ARBA" id="ARBA00004141"/>
    </source>
</evidence>
<evidence type="ECO:0000256" key="5">
    <source>
        <dbReference type="ARBA" id="ARBA00022989"/>
    </source>
</evidence>
<keyword evidence="7 8" id="KW-0472">Membrane</keyword>
<evidence type="ECO:0000313" key="10">
    <source>
        <dbReference type="EMBL" id="WPL17045.1"/>
    </source>
</evidence>
<feature type="transmembrane region" description="Helical" evidence="8">
    <location>
        <begin position="93"/>
        <end position="114"/>
    </location>
</feature>
<feature type="transmembrane region" description="Helical" evidence="8">
    <location>
        <begin position="126"/>
        <end position="149"/>
    </location>
</feature>
<evidence type="ECO:0000256" key="4">
    <source>
        <dbReference type="ARBA" id="ARBA00022906"/>
    </source>
</evidence>
<dbReference type="RefSeq" id="WP_328987564.1">
    <property type="nucleotide sequence ID" value="NZ_CP121472.1"/>
</dbReference>
<comment type="subcellular location">
    <subcellularLocation>
        <location evidence="1">Membrane</location>
        <topology evidence="1">Multi-pass membrane protein</topology>
    </subcellularLocation>
</comment>
<protein>
    <submittedName>
        <fullName evidence="10">Cadmium, cobalt and zinc/H(+)-K(+) antiporter</fullName>
    </submittedName>
</protein>
<keyword evidence="6" id="KW-0406">Ion transport</keyword>
<evidence type="ECO:0000259" key="9">
    <source>
        <dbReference type="Pfam" id="PF01545"/>
    </source>
</evidence>
<feature type="transmembrane region" description="Helical" evidence="8">
    <location>
        <begin position="177"/>
        <end position="197"/>
    </location>
</feature>
<evidence type="ECO:0000256" key="8">
    <source>
        <dbReference type="SAM" id="Phobius"/>
    </source>
</evidence>
<dbReference type="InterPro" id="IPR027469">
    <property type="entry name" value="Cation_efflux_TMD_sf"/>
</dbReference>
<keyword evidence="4" id="KW-0864">Zinc transport</keyword>
<dbReference type="Gene3D" id="1.20.1510.10">
    <property type="entry name" value="Cation efflux protein transmembrane domain"/>
    <property type="match status" value="1"/>
</dbReference>